<accession>A0ACC7P334</accession>
<sequence length="274" mass="30701">MDQDKVQIIVAEIDKWRRSKLLPEHYCDFLMNLYMDEREVEGPSVLGISQKAVSNSNWKTWMSIIAITGIISFIGLHFTSFSFWMQTGVLAVLAVTLYLVGAAQRVKQPLVSCLCFGGASGILLLGGIYLLHLREAGTVPLVFVVALCGMIWILTGIAAKFPVFHFAGWLLLLLIYAFVLRHNITDIDWIGVELSWVPLSLVLCWLAWLLHHVNKQISAVFFLTGVLCWFGGELYGFVWTGLDKDVLQLLLGAKLAVGGGVLFALRKKWVEWVM</sequence>
<gene>
    <name evidence="1" type="ORF">ACI1P1_15585</name>
</gene>
<proteinExistence type="predicted"/>
<keyword evidence="2" id="KW-1185">Reference proteome</keyword>
<evidence type="ECO:0000313" key="1">
    <source>
        <dbReference type="EMBL" id="MFM9329717.1"/>
    </source>
</evidence>
<protein>
    <submittedName>
        <fullName evidence="1">Uncharacterized protein</fullName>
    </submittedName>
</protein>
<dbReference type="Proteomes" id="UP001631969">
    <property type="component" value="Unassembled WGS sequence"/>
</dbReference>
<reference evidence="1" key="1">
    <citation type="submission" date="2024-12" db="EMBL/GenBank/DDBJ databases">
        <authorList>
            <person name="Wu N."/>
        </authorList>
    </citation>
    <scope>NUCLEOTIDE SEQUENCE</scope>
    <source>
        <strain evidence="1">P15</strain>
    </source>
</reference>
<name>A0ACC7P334_9BACL</name>
<comment type="caution">
    <text evidence="1">The sequence shown here is derived from an EMBL/GenBank/DDBJ whole genome shotgun (WGS) entry which is preliminary data.</text>
</comment>
<evidence type="ECO:0000313" key="2">
    <source>
        <dbReference type="Proteomes" id="UP001631969"/>
    </source>
</evidence>
<organism evidence="1 2">
    <name type="scientific">Paenibacillus mesotrionivorans</name>
    <dbReference type="NCBI Taxonomy" id="3160968"/>
    <lineage>
        <taxon>Bacteria</taxon>
        <taxon>Bacillati</taxon>
        <taxon>Bacillota</taxon>
        <taxon>Bacilli</taxon>
        <taxon>Bacillales</taxon>
        <taxon>Paenibacillaceae</taxon>
        <taxon>Paenibacillus</taxon>
    </lineage>
</organism>
<dbReference type="EMBL" id="JBJURJ010000009">
    <property type="protein sequence ID" value="MFM9329717.1"/>
    <property type="molecule type" value="Genomic_DNA"/>
</dbReference>